<gene>
    <name evidence="2" type="ORF">NNJEOMEG_03127</name>
</gene>
<accession>A0A6V8LYG3</accession>
<organism evidence="2 3">
    <name type="scientific">Fundidesulfovibrio magnetotacticus</name>
    <dbReference type="NCBI Taxonomy" id="2730080"/>
    <lineage>
        <taxon>Bacteria</taxon>
        <taxon>Pseudomonadati</taxon>
        <taxon>Thermodesulfobacteriota</taxon>
        <taxon>Desulfovibrionia</taxon>
        <taxon>Desulfovibrionales</taxon>
        <taxon>Desulfovibrionaceae</taxon>
        <taxon>Fundidesulfovibrio</taxon>
    </lineage>
</organism>
<proteinExistence type="predicted"/>
<dbReference type="Proteomes" id="UP000494245">
    <property type="component" value="Unassembled WGS sequence"/>
</dbReference>
<reference evidence="2 3" key="1">
    <citation type="submission" date="2020-04" db="EMBL/GenBank/DDBJ databases">
        <authorList>
            <consortium name="Desulfovibrio sp. FSS-1 genome sequencing consortium"/>
            <person name="Shimoshige H."/>
            <person name="Kobayashi H."/>
            <person name="Maekawa T."/>
        </authorList>
    </citation>
    <scope>NUCLEOTIDE SEQUENCE [LARGE SCALE GENOMIC DNA]</scope>
    <source>
        <strain evidence="2 3">SIID29052-01</strain>
    </source>
</reference>
<evidence type="ECO:0000313" key="2">
    <source>
        <dbReference type="EMBL" id="GFK95268.1"/>
    </source>
</evidence>
<protein>
    <recommendedName>
        <fullName evidence="4">Lipoprotein</fullName>
    </recommendedName>
</protein>
<reference evidence="2 3" key="2">
    <citation type="submission" date="2020-05" db="EMBL/GenBank/DDBJ databases">
        <title>Draft genome sequence of Desulfovibrio sp. strainFSS-1.</title>
        <authorList>
            <person name="Shimoshige H."/>
            <person name="Kobayashi H."/>
            <person name="Maekawa T."/>
        </authorList>
    </citation>
    <scope>NUCLEOTIDE SEQUENCE [LARGE SCALE GENOMIC DNA]</scope>
    <source>
        <strain evidence="2 3">SIID29052-01</strain>
    </source>
</reference>
<dbReference type="EMBL" id="BLTE01000015">
    <property type="protein sequence ID" value="GFK95268.1"/>
    <property type="molecule type" value="Genomic_DNA"/>
</dbReference>
<feature type="chain" id="PRO_5028883252" description="Lipoprotein" evidence="1">
    <location>
        <begin position="20"/>
        <end position="81"/>
    </location>
</feature>
<dbReference type="RefSeq" id="WP_173086124.1">
    <property type="nucleotide sequence ID" value="NZ_BLTE01000015.1"/>
</dbReference>
<keyword evidence="1" id="KW-0732">Signal</keyword>
<dbReference type="AlphaFoldDB" id="A0A6V8LYG3"/>
<evidence type="ECO:0000313" key="3">
    <source>
        <dbReference type="Proteomes" id="UP000494245"/>
    </source>
</evidence>
<name>A0A6V8LYG3_9BACT</name>
<comment type="caution">
    <text evidence="2">The sequence shown here is derived from an EMBL/GenBank/DDBJ whole genome shotgun (WGS) entry which is preliminary data.</text>
</comment>
<feature type="signal peptide" evidence="1">
    <location>
        <begin position="1"/>
        <end position="19"/>
    </location>
</feature>
<keyword evidence="3" id="KW-1185">Reference proteome</keyword>
<sequence>MTIGRITFAAALLSALACASCGGRTVYQAPGADTAREERDYSECDWEASRAAAGLQDSSIHDKRLEDLRDKCMRARGYSPK</sequence>
<evidence type="ECO:0008006" key="4">
    <source>
        <dbReference type="Google" id="ProtNLM"/>
    </source>
</evidence>
<evidence type="ECO:0000256" key="1">
    <source>
        <dbReference type="SAM" id="SignalP"/>
    </source>
</evidence>
<dbReference type="PROSITE" id="PS51257">
    <property type="entry name" value="PROKAR_LIPOPROTEIN"/>
    <property type="match status" value="1"/>
</dbReference>